<evidence type="ECO:0000313" key="3">
    <source>
        <dbReference type="Proteomes" id="UP000612282"/>
    </source>
</evidence>
<dbReference type="PANTHER" id="PTHR44013:SF1">
    <property type="entry name" value="ZINC-TYPE ALCOHOL DEHYDROGENASE-LIKE PROTEIN C16A3.02C"/>
    <property type="match status" value="1"/>
</dbReference>
<dbReference type="PANTHER" id="PTHR44013">
    <property type="entry name" value="ZINC-TYPE ALCOHOL DEHYDROGENASE-LIKE PROTEIN C16A3.02C"/>
    <property type="match status" value="1"/>
</dbReference>
<dbReference type="RefSeq" id="WP_203801131.1">
    <property type="nucleotide sequence ID" value="NZ_BAAAQE010000099.1"/>
</dbReference>
<dbReference type="SMART" id="SM00829">
    <property type="entry name" value="PKS_ER"/>
    <property type="match status" value="1"/>
</dbReference>
<name>A0ABQ3XH42_9ACTN</name>
<dbReference type="Gene3D" id="3.90.180.10">
    <property type="entry name" value="Medium-chain alcohol dehydrogenases, catalytic domain"/>
    <property type="match status" value="1"/>
</dbReference>
<comment type="caution">
    <text evidence="2">The sequence shown here is derived from an EMBL/GenBank/DDBJ whole genome shotgun (WGS) entry which is preliminary data.</text>
</comment>
<keyword evidence="3" id="KW-1185">Reference proteome</keyword>
<evidence type="ECO:0000259" key="1">
    <source>
        <dbReference type="SMART" id="SM00829"/>
    </source>
</evidence>
<proteinExistence type="predicted"/>
<reference evidence="2 3" key="1">
    <citation type="submission" date="2021-01" db="EMBL/GenBank/DDBJ databases">
        <title>Whole genome shotgun sequence of Actinoplanes couchii NBRC 106145.</title>
        <authorList>
            <person name="Komaki H."/>
            <person name="Tamura T."/>
        </authorList>
    </citation>
    <scope>NUCLEOTIDE SEQUENCE [LARGE SCALE GENOMIC DNA]</scope>
    <source>
        <strain evidence="2 3">NBRC 106145</strain>
    </source>
</reference>
<accession>A0ABQ3XH42</accession>
<dbReference type="InterPro" id="IPR002364">
    <property type="entry name" value="Quin_OxRdtase/zeta-crystal_CS"/>
</dbReference>
<dbReference type="EMBL" id="BOMG01000077">
    <property type="protein sequence ID" value="GID57822.1"/>
    <property type="molecule type" value="Genomic_DNA"/>
</dbReference>
<dbReference type="SUPFAM" id="SSF50129">
    <property type="entry name" value="GroES-like"/>
    <property type="match status" value="1"/>
</dbReference>
<dbReference type="InterPro" id="IPR052733">
    <property type="entry name" value="Chloroplast_QOR"/>
</dbReference>
<protein>
    <submittedName>
        <fullName evidence="2">NADPH:quinone reductase</fullName>
    </submittedName>
</protein>
<organism evidence="2 3">
    <name type="scientific">Actinoplanes couchii</name>
    <dbReference type="NCBI Taxonomy" id="403638"/>
    <lineage>
        <taxon>Bacteria</taxon>
        <taxon>Bacillati</taxon>
        <taxon>Actinomycetota</taxon>
        <taxon>Actinomycetes</taxon>
        <taxon>Micromonosporales</taxon>
        <taxon>Micromonosporaceae</taxon>
        <taxon>Actinoplanes</taxon>
    </lineage>
</organism>
<dbReference type="CDD" id="cd08267">
    <property type="entry name" value="MDR1"/>
    <property type="match status" value="1"/>
</dbReference>
<feature type="domain" description="Enoyl reductase (ER)" evidence="1">
    <location>
        <begin position="10"/>
        <end position="321"/>
    </location>
</feature>
<dbReference type="Pfam" id="PF13602">
    <property type="entry name" value="ADH_zinc_N_2"/>
    <property type="match status" value="1"/>
</dbReference>
<dbReference type="Proteomes" id="UP000612282">
    <property type="component" value="Unassembled WGS sequence"/>
</dbReference>
<dbReference type="SUPFAM" id="SSF51735">
    <property type="entry name" value="NAD(P)-binding Rossmann-fold domains"/>
    <property type="match status" value="1"/>
</dbReference>
<dbReference type="Pfam" id="PF08240">
    <property type="entry name" value="ADH_N"/>
    <property type="match status" value="1"/>
</dbReference>
<dbReference type="InterPro" id="IPR036291">
    <property type="entry name" value="NAD(P)-bd_dom_sf"/>
</dbReference>
<dbReference type="Gene3D" id="3.40.50.720">
    <property type="entry name" value="NAD(P)-binding Rossmann-like Domain"/>
    <property type="match status" value="1"/>
</dbReference>
<dbReference type="InterPro" id="IPR013154">
    <property type="entry name" value="ADH-like_N"/>
</dbReference>
<dbReference type="InterPro" id="IPR020843">
    <property type="entry name" value="ER"/>
</dbReference>
<evidence type="ECO:0000313" key="2">
    <source>
        <dbReference type="EMBL" id="GID57822.1"/>
    </source>
</evidence>
<dbReference type="InterPro" id="IPR011032">
    <property type="entry name" value="GroES-like_sf"/>
</dbReference>
<sequence length="325" mass="33918">MKAITRSSYGSADVLELRDVDPPPVADDEVLIEVRAAAVDPGVWIMMTGRPWAVRLASGPRRPRVPILGLDVAGVISRAGARITRFRPGDEVYGTCRSGSFAEFATAREKQLARKPPGISFAGAAVVPVSGVTALQTVRQAGVQSGQRVLITGAGGGVGSFAVQLAKIAGASVTGVCSPAKAELVRSLGADQVIDYTSEEIDRDGPAYDVIVDLAGSRPLPLLRRAAKPRAVIALVGGGHAEGRVMGGFHRLMAAPLISLFMPQKLKGVTSFVRVPELETLTAHIESGAVTPVVGATYPLAEAAEALRDHATSRSAGKIALEIRH</sequence>
<gene>
    <name evidence="2" type="ORF">Aco03nite_062260</name>
</gene>
<dbReference type="PROSITE" id="PS01162">
    <property type="entry name" value="QOR_ZETA_CRYSTAL"/>
    <property type="match status" value="1"/>
</dbReference>